<keyword evidence="3 5" id="KW-0067">ATP-binding</keyword>
<comment type="caution">
    <text evidence="7">The sequence shown here is derived from an EMBL/GenBank/DDBJ whole genome shotgun (WGS) entry which is preliminary data.</text>
</comment>
<dbReference type="EMBL" id="SNRX01000006">
    <property type="protein sequence ID" value="KAA6302712.1"/>
    <property type="molecule type" value="Genomic_DNA"/>
</dbReference>
<keyword evidence="4 5" id="KW-0173">Coenzyme A biosynthesis</keyword>
<dbReference type="GO" id="GO:0015937">
    <property type="term" value="P:coenzyme A biosynthetic process"/>
    <property type="evidence" value="ECO:0007669"/>
    <property type="project" value="UniProtKB-UniRule"/>
</dbReference>
<dbReference type="UniPathway" id="UPA00241">
    <property type="reaction ID" value="UER00356"/>
</dbReference>
<accession>A0A5M8P2Z6</accession>
<evidence type="ECO:0000313" key="7">
    <source>
        <dbReference type="EMBL" id="KAA6302712.1"/>
    </source>
</evidence>
<dbReference type="Pfam" id="PF01121">
    <property type="entry name" value="CoaE"/>
    <property type="match status" value="1"/>
</dbReference>
<evidence type="ECO:0000256" key="6">
    <source>
        <dbReference type="NCBIfam" id="TIGR00152"/>
    </source>
</evidence>
<gene>
    <name evidence="5" type="primary">coaE</name>
    <name evidence="7" type="ORF">EZS26_001219</name>
</gene>
<dbReference type="PANTHER" id="PTHR10695:SF46">
    <property type="entry name" value="BIFUNCTIONAL COENZYME A SYNTHASE-RELATED"/>
    <property type="match status" value="1"/>
</dbReference>
<dbReference type="SUPFAM" id="SSF52540">
    <property type="entry name" value="P-loop containing nucleoside triphosphate hydrolases"/>
    <property type="match status" value="1"/>
</dbReference>
<dbReference type="NCBIfam" id="TIGR00152">
    <property type="entry name" value="dephospho-CoA kinase"/>
    <property type="match status" value="1"/>
</dbReference>
<proteinExistence type="inferred from homology"/>
<dbReference type="Gene3D" id="3.40.50.300">
    <property type="entry name" value="P-loop containing nucleotide triphosphate hydrolases"/>
    <property type="match status" value="1"/>
</dbReference>
<protein>
    <recommendedName>
        <fullName evidence="5 6">Dephospho-CoA kinase</fullName>
        <ecNumber evidence="5 6">2.7.1.24</ecNumber>
    </recommendedName>
    <alternativeName>
        <fullName evidence="5">Dephosphocoenzyme A kinase</fullName>
    </alternativeName>
</protein>
<dbReference type="InterPro" id="IPR027417">
    <property type="entry name" value="P-loop_NTPase"/>
</dbReference>
<feature type="binding site" evidence="5">
    <location>
        <begin position="11"/>
        <end position="16"/>
    </location>
    <ligand>
        <name>ATP</name>
        <dbReference type="ChEBI" id="CHEBI:30616"/>
    </ligand>
</feature>
<reference evidence="7 8" key="1">
    <citation type="submission" date="2019-03" db="EMBL/GenBank/DDBJ databases">
        <title>Single cell metagenomics reveals metabolic interactions within the superorganism composed of flagellate Streblomastix strix and complex community of Bacteroidetes bacteria on its surface.</title>
        <authorList>
            <person name="Treitli S.C."/>
            <person name="Kolisko M."/>
            <person name="Husnik F."/>
            <person name="Keeling P."/>
            <person name="Hampl V."/>
        </authorList>
    </citation>
    <scope>NUCLEOTIDE SEQUENCE [LARGE SCALE GENOMIC DNA]</scope>
    <source>
        <strain evidence="7">St1</strain>
    </source>
</reference>
<comment type="function">
    <text evidence="5">Catalyzes the phosphorylation of the 3'-hydroxyl group of dephosphocoenzyme A to form coenzyme A.</text>
</comment>
<dbReference type="InterPro" id="IPR001977">
    <property type="entry name" value="Depp_CoAkinase"/>
</dbReference>
<dbReference type="EC" id="2.7.1.24" evidence="5 6"/>
<dbReference type="GO" id="GO:0004140">
    <property type="term" value="F:dephospho-CoA kinase activity"/>
    <property type="evidence" value="ECO:0007669"/>
    <property type="project" value="UniProtKB-UniRule"/>
</dbReference>
<dbReference type="PANTHER" id="PTHR10695">
    <property type="entry name" value="DEPHOSPHO-COA KINASE-RELATED"/>
    <property type="match status" value="1"/>
</dbReference>
<dbReference type="CDD" id="cd02022">
    <property type="entry name" value="DPCK"/>
    <property type="match status" value="1"/>
</dbReference>
<sequence>MKVLGITGGIGSGKSVVSKLLEIQGIPVYNTDKAAAVLSNFSVAIRKKLSERFGESIYTEGLLNRILLASLIFDDSDALAFVNSVIHPAVQEDFLEWKTAHSDCKLAGIESAILFESGLARFVDVTINVSAPLDKQIQRTQKRSNLNREEILNRINRQMLDTMRSDLVDYILINDNEQALIPQVESLLKRIESQDFV</sequence>
<keyword evidence="5 7" id="KW-0808">Transferase</keyword>
<dbReference type="HAMAP" id="MF_00376">
    <property type="entry name" value="Dephospho_CoA_kinase"/>
    <property type="match status" value="1"/>
</dbReference>
<comment type="pathway">
    <text evidence="5">Cofactor biosynthesis; coenzyme A biosynthesis; CoA from (R)-pantothenate: step 5/5.</text>
</comment>
<dbReference type="PROSITE" id="PS51219">
    <property type="entry name" value="DPCK"/>
    <property type="match status" value="1"/>
</dbReference>
<organism evidence="7 8">
    <name type="scientific">Candidatus Ordinivivax streblomastigis</name>
    <dbReference type="NCBI Taxonomy" id="2540710"/>
    <lineage>
        <taxon>Bacteria</taxon>
        <taxon>Pseudomonadati</taxon>
        <taxon>Bacteroidota</taxon>
        <taxon>Bacteroidia</taxon>
        <taxon>Bacteroidales</taxon>
        <taxon>Candidatus Ordinivivax</taxon>
    </lineage>
</organism>
<evidence type="ECO:0000256" key="2">
    <source>
        <dbReference type="ARBA" id="ARBA00022741"/>
    </source>
</evidence>
<comment type="similarity">
    <text evidence="1 5">Belongs to the CoaE family.</text>
</comment>
<dbReference type="AlphaFoldDB" id="A0A5M8P2Z6"/>
<keyword evidence="5" id="KW-0963">Cytoplasm</keyword>
<keyword evidence="5 7" id="KW-0418">Kinase</keyword>
<evidence type="ECO:0000256" key="3">
    <source>
        <dbReference type="ARBA" id="ARBA00022840"/>
    </source>
</evidence>
<keyword evidence="2 5" id="KW-0547">Nucleotide-binding</keyword>
<comment type="subcellular location">
    <subcellularLocation>
        <location evidence="5">Cytoplasm</location>
    </subcellularLocation>
</comment>
<dbReference type="Proteomes" id="UP000324575">
    <property type="component" value="Unassembled WGS sequence"/>
</dbReference>
<comment type="catalytic activity">
    <reaction evidence="5">
        <text>3'-dephospho-CoA + ATP = ADP + CoA + H(+)</text>
        <dbReference type="Rhea" id="RHEA:18245"/>
        <dbReference type="ChEBI" id="CHEBI:15378"/>
        <dbReference type="ChEBI" id="CHEBI:30616"/>
        <dbReference type="ChEBI" id="CHEBI:57287"/>
        <dbReference type="ChEBI" id="CHEBI:57328"/>
        <dbReference type="ChEBI" id="CHEBI:456216"/>
        <dbReference type="EC" id="2.7.1.24"/>
    </reaction>
</comment>
<evidence type="ECO:0000313" key="8">
    <source>
        <dbReference type="Proteomes" id="UP000324575"/>
    </source>
</evidence>
<evidence type="ECO:0000256" key="4">
    <source>
        <dbReference type="ARBA" id="ARBA00022993"/>
    </source>
</evidence>
<evidence type="ECO:0000256" key="5">
    <source>
        <dbReference type="HAMAP-Rule" id="MF_00376"/>
    </source>
</evidence>
<dbReference type="GO" id="GO:0005737">
    <property type="term" value="C:cytoplasm"/>
    <property type="evidence" value="ECO:0007669"/>
    <property type="project" value="UniProtKB-SubCell"/>
</dbReference>
<dbReference type="GO" id="GO:0005524">
    <property type="term" value="F:ATP binding"/>
    <property type="evidence" value="ECO:0007669"/>
    <property type="project" value="UniProtKB-UniRule"/>
</dbReference>
<evidence type="ECO:0000256" key="1">
    <source>
        <dbReference type="ARBA" id="ARBA00009018"/>
    </source>
</evidence>
<name>A0A5M8P2Z6_9BACT</name>